<feature type="transmembrane region" description="Helical" evidence="1">
    <location>
        <begin position="156"/>
        <end position="176"/>
    </location>
</feature>
<organism evidence="2 3">
    <name type="scientific">Candidatus Gallipaludibacter merdavium</name>
    <dbReference type="NCBI Taxonomy" id="2840839"/>
    <lineage>
        <taxon>Bacteria</taxon>
        <taxon>Pseudomonadati</taxon>
        <taxon>Bacteroidota</taxon>
        <taxon>Bacteroidia</taxon>
        <taxon>Bacteroidales</taxon>
        <taxon>Candidatus Gallipaludibacter</taxon>
    </lineage>
</organism>
<feature type="transmembrane region" description="Helical" evidence="1">
    <location>
        <begin position="83"/>
        <end position="103"/>
    </location>
</feature>
<reference evidence="2" key="1">
    <citation type="submission" date="2020-10" db="EMBL/GenBank/DDBJ databases">
        <authorList>
            <person name="Gilroy R."/>
        </authorList>
    </citation>
    <scope>NUCLEOTIDE SEQUENCE</scope>
    <source>
        <strain evidence="2">G3-3990</strain>
    </source>
</reference>
<dbReference type="Proteomes" id="UP000823641">
    <property type="component" value="Unassembled WGS sequence"/>
</dbReference>
<protein>
    <submittedName>
        <fullName evidence="2">Cytidylate kinase family protein</fullName>
    </submittedName>
</protein>
<keyword evidence="1" id="KW-1133">Transmembrane helix</keyword>
<gene>
    <name evidence="2" type="ORF">IAA73_08730</name>
</gene>
<accession>A0A9D9N500</accession>
<dbReference type="InterPro" id="IPR027417">
    <property type="entry name" value="P-loop_NTPase"/>
</dbReference>
<dbReference type="PANTHER" id="PTHR40078:SF1">
    <property type="entry name" value="INTEGRAL MEMBRANE PROTEIN"/>
    <property type="match status" value="1"/>
</dbReference>
<reference evidence="2" key="2">
    <citation type="journal article" date="2021" name="PeerJ">
        <title>Extensive microbial diversity within the chicken gut microbiome revealed by metagenomics and culture.</title>
        <authorList>
            <person name="Gilroy R."/>
            <person name="Ravi A."/>
            <person name="Getino M."/>
            <person name="Pursley I."/>
            <person name="Horton D.L."/>
            <person name="Alikhan N.F."/>
            <person name="Baker D."/>
            <person name="Gharbi K."/>
            <person name="Hall N."/>
            <person name="Watson M."/>
            <person name="Adriaenssens E.M."/>
            <person name="Foster-Nyarko E."/>
            <person name="Jarju S."/>
            <person name="Secka A."/>
            <person name="Antonio M."/>
            <person name="Oren A."/>
            <person name="Chaudhuri R.R."/>
            <person name="La Ragione R."/>
            <person name="Hildebrand F."/>
            <person name="Pallen M.J."/>
        </authorList>
    </citation>
    <scope>NUCLEOTIDE SEQUENCE</scope>
    <source>
        <strain evidence="2">G3-3990</strain>
    </source>
</reference>
<keyword evidence="1" id="KW-0472">Membrane</keyword>
<evidence type="ECO:0000256" key="1">
    <source>
        <dbReference type="SAM" id="Phobius"/>
    </source>
</evidence>
<sequence length="431" mass="48254">MAIKELSKRYLLFVLGLFINSLGICFIIKADLGSSPISSLPYTFSLRYPMSLGTFTFILNFFMIVGQKIVLGKDFKQREWLQLPISILFGAFIDFSMWMLSWITPESYVMKLVVLLIGCGILGLGVSLEVIANVLMLAGEAFVQAVCVKYKKEFGIVKICFDCSLMILAVISSLIISGKILGVREGTIVAALVVGLFARFFNKKLSFINRYLVDSSSQVVEDKPIAVAGNAFVVTIAREFGSGGREIGKRLAERFHIPFYDKELIDMAAKDAGVDVDYVASREQNIPSSLLYEMVMQDFTAPLEKSLSRDDALFVVQSRIVRKLAAQGSCVIIGRCADYVLRDYPNCFKVFVHADYDSKLERVITEYHESREQAIEDLSRVDHGRANHYKTYTGGVWNDASNYDLSLDSGKFGVDGCVRIIEESVRKRYTV</sequence>
<dbReference type="Gene3D" id="3.40.50.300">
    <property type="entry name" value="P-loop containing nucleotide triphosphate hydrolases"/>
    <property type="match status" value="1"/>
</dbReference>
<feature type="transmembrane region" description="Helical" evidence="1">
    <location>
        <begin position="50"/>
        <end position="71"/>
    </location>
</feature>
<evidence type="ECO:0000313" key="2">
    <source>
        <dbReference type="EMBL" id="MBO8460400.1"/>
    </source>
</evidence>
<dbReference type="SUPFAM" id="SSF52540">
    <property type="entry name" value="P-loop containing nucleoside triphosphate hydrolases"/>
    <property type="match status" value="1"/>
</dbReference>
<dbReference type="Pfam" id="PF19700">
    <property type="entry name" value="DUF6198"/>
    <property type="match status" value="1"/>
</dbReference>
<feature type="transmembrane region" description="Helical" evidence="1">
    <location>
        <begin position="12"/>
        <end position="30"/>
    </location>
</feature>
<keyword evidence="2" id="KW-0808">Transferase</keyword>
<keyword evidence="2" id="KW-0418">Kinase</keyword>
<keyword evidence="1" id="KW-0812">Transmembrane</keyword>
<comment type="caution">
    <text evidence="2">The sequence shown here is derived from an EMBL/GenBank/DDBJ whole genome shotgun (WGS) entry which is preliminary data.</text>
</comment>
<dbReference type="PANTHER" id="PTHR40078">
    <property type="entry name" value="INTEGRAL MEMBRANE PROTEIN-RELATED"/>
    <property type="match status" value="1"/>
</dbReference>
<dbReference type="GO" id="GO:0016301">
    <property type="term" value="F:kinase activity"/>
    <property type="evidence" value="ECO:0007669"/>
    <property type="project" value="UniProtKB-KW"/>
</dbReference>
<feature type="transmembrane region" description="Helical" evidence="1">
    <location>
        <begin position="109"/>
        <end position="135"/>
    </location>
</feature>
<dbReference type="Pfam" id="PF13189">
    <property type="entry name" value="Cytidylate_kin2"/>
    <property type="match status" value="1"/>
</dbReference>
<feature type="transmembrane region" description="Helical" evidence="1">
    <location>
        <begin position="182"/>
        <end position="201"/>
    </location>
</feature>
<evidence type="ECO:0000313" key="3">
    <source>
        <dbReference type="Proteomes" id="UP000823641"/>
    </source>
</evidence>
<dbReference type="EMBL" id="JADIMG010000084">
    <property type="protein sequence ID" value="MBO8460400.1"/>
    <property type="molecule type" value="Genomic_DNA"/>
</dbReference>
<proteinExistence type="predicted"/>
<dbReference type="InterPro" id="IPR038750">
    <property type="entry name" value="YczE/YyaS-like"/>
</dbReference>
<dbReference type="AlphaFoldDB" id="A0A9D9N500"/>
<name>A0A9D9N500_9BACT</name>